<dbReference type="AlphaFoldDB" id="A0A2T7CLB8"/>
<evidence type="ECO:0000256" key="3">
    <source>
        <dbReference type="RuleBase" id="RU000489"/>
    </source>
</evidence>
<feature type="domain" description="GH18" evidence="5">
    <location>
        <begin position="5"/>
        <end position="287"/>
    </location>
</feature>
<dbReference type="PANTHER" id="PTHR46476:SF15">
    <property type="entry name" value="1, PUTATIVE, EXPRESSED-RELATED"/>
    <property type="match status" value="1"/>
</dbReference>
<dbReference type="PANTHER" id="PTHR46476">
    <property type="entry name" value="CHITINASE 2-LIKE"/>
    <property type="match status" value="1"/>
</dbReference>
<dbReference type="OrthoDB" id="3012298at2759"/>
<dbReference type="Gene3D" id="3.20.20.80">
    <property type="entry name" value="Glycosidases"/>
    <property type="match status" value="1"/>
</dbReference>
<dbReference type="GO" id="GO:0005975">
    <property type="term" value="P:carbohydrate metabolic process"/>
    <property type="evidence" value="ECO:0007669"/>
    <property type="project" value="InterPro"/>
</dbReference>
<keyword evidence="2 3" id="KW-0326">Glycosidase</keyword>
<evidence type="ECO:0000256" key="4">
    <source>
        <dbReference type="RuleBase" id="RU004453"/>
    </source>
</evidence>
<dbReference type="Pfam" id="PF00704">
    <property type="entry name" value="Glyco_hydro_18"/>
    <property type="match status" value="1"/>
</dbReference>
<sequence>MTNGYLFREYIGAQFTGVQFSDVPINAMLSFHFILSFAIDYTPVGQQPTPPAPTNGVFSPFWDTGRLSPSAVAAIKAAHPNVAVMAGLGGDSVQDVVKAVFTPASVDSWVANAASSLTSIINTYRLDGVDVDYEHFAAGADVDTFVECVGRLLTRLKKDMPWITTSIAPFEDTEIQRYYQPLWRKYAGVIDYVNFQFYGYGANTDVPLYVRFYDNQTANYPGAKVLASFMTGNTTGLISPDLGISAAKELQRQNKLPGLFIWSADSSKKSSYGFKYEVQGQQIIANH</sequence>
<evidence type="ECO:0000256" key="2">
    <source>
        <dbReference type="ARBA" id="ARBA00023295"/>
    </source>
</evidence>
<dbReference type="PROSITE" id="PS01095">
    <property type="entry name" value="GH18_1"/>
    <property type="match status" value="1"/>
</dbReference>
<dbReference type="SUPFAM" id="SSF51445">
    <property type="entry name" value="(Trans)glycosidases"/>
    <property type="match status" value="1"/>
</dbReference>
<evidence type="ECO:0000256" key="1">
    <source>
        <dbReference type="ARBA" id="ARBA00022801"/>
    </source>
</evidence>
<evidence type="ECO:0000259" key="5">
    <source>
        <dbReference type="PROSITE" id="PS51910"/>
    </source>
</evidence>
<dbReference type="STRING" id="1504633.A0A2T7CLB8"/>
<keyword evidence="7" id="KW-1185">Reference proteome</keyword>
<dbReference type="Gramene" id="PUZ44135">
    <property type="protein sequence ID" value="PUZ44135"/>
    <property type="gene ID" value="GQ55_8G066300"/>
</dbReference>
<dbReference type="InterPro" id="IPR001223">
    <property type="entry name" value="Glyco_hydro18_cat"/>
</dbReference>
<protein>
    <recommendedName>
        <fullName evidence="5">GH18 domain-containing protein</fullName>
    </recommendedName>
</protein>
<dbReference type="InterPro" id="IPR000677">
    <property type="entry name" value="Chitinase-like"/>
</dbReference>
<dbReference type="CDD" id="cd06544">
    <property type="entry name" value="GH18_narbonin"/>
    <property type="match status" value="1"/>
</dbReference>
<gene>
    <name evidence="6" type="ORF">GQ55_8G066300</name>
</gene>
<dbReference type="Proteomes" id="UP000244336">
    <property type="component" value="Chromosome 8"/>
</dbReference>
<comment type="similarity">
    <text evidence="4">Belongs to the glycosyl hydrolase 18 family.</text>
</comment>
<evidence type="ECO:0000313" key="7">
    <source>
        <dbReference type="Proteomes" id="UP000244336"/>
    </source>
</evidence>
<dbReference type="PRINTS" id="PR00551">
    <property type="entry name" value="2SGLOBULIN"/>
</dbReference>
<keyword evidence="1 3" id="KW-0378">Hydrolase</keyword>
<reference evidence="6 7" key="1">
    <citation type="submission" date="2018-04" db="EMBL/GenBank/DDBJ databases">
        <title>WGS assembly of Panicum hallii var. hallii HAL2.</title>
        <authorList>
            <person name="Lovell J."/>
            <person name="Jenkins J."/>
            <person name="Lowry D."/>
            <person name="Mamidi S."/>
            <person name="Sreedasyam A."/>
            <person name="Weng X."/>
            <person name="Barry K."/>
            <person name="Bonette J."/>
            <person name="Campitelli B."/>
            <person name="Daum C."/>
            <person name="Gordon S."/>
            <person name="Gould B."/>
            <person name="Lipzen A."/>
            <person name="MacQueen A."/>
            <person name="Palacio-Mejia J."/>
            <person name="Plott C."/>
            <person name="Shakirov E."/>
            <person name="Shu S."/>
            <person name="Yoshinaga Y."/>
            <person name="Zane M."/>
            <person name="Rokhsar D."/>
            <person name="Grimwood J."/>
            <person name="Schmutz J."/>
            <person name="Juenger T."/>
        </authorList>
    </citation>
    <scope>NUCLEOTIDE SEQUENCE [LARGE SCALE GENOMIC DNA]</scope>
    <source>
        <strain evidence="7">cv. HAL2</strain>
    </source>
</reference>
<organism evidence="6 7">
    <name type="scientific">Panicum hallii var. hallii</name>
    <dbReference type="NCBI Taxonomy" id="1504633"/>
    <lineage>
        <taxon>Eukaryota</taxon>
        <taxon>Viridiplantae</taxon>
        <taxon>Streptophyta</taxon>
        <taxon>Embryophyta</taxon>
        <taxon>Tracheophyta</taxon>
        <taxon>Spermatophyta</taxon>
        <taxon>Magnoliopsida</taxon>
        <taxon>Liliopsida</taxon>
        <taxon>Poales</taxon>
        <taxon>Poaceae</taxon>
        <taxon>PACMAD clade</taxon>
        <taxon>Panicoideae</taxon>
        <taxon>Panicodae</taxon>
        <taxon>Paniceae</taxon>
        <taxon>Panicinae</taxon>
        <taxon>Panicum</taxon>
        <taxon>Panicum sect. Panicum</taxon>
    </lineage>
</organism>
<name>A0A2T7CLB8_9POAL</name>
<dbReference type="InterPro" id="IPR001579">
    <property type="entry name" value="Glyco_hydro_18_chit_AS"/>
</dbReference>
<dbReference type="PROSITE" id="PS51910">
    <property type="entry name" value="GH18_2"/>
    <property type="match status" value="1"/>
</dbReference>
<proteinExistence type="inferred from homology"/>
<evidence type="ECO:0000313" key="6">
    <source>
        <dbReference type="EMBL" id="PUZ44135.1"/>
    </source>
</evidence>
<dbReference type="GO" id="GO:0004553">
    <property type="term" value="F:hydrolase activity, hydrolyzing O-glycosyl compounds"/>
    <property type="evidence" value="ECO:0007669"/>
    <property type="project" value="InterPro"/>
</dbReference>
<dbReference type="InterPro" id="IPR017853">
    <property type="entry name" value="GH"/>
</dbReference>
<dbReference type="EMBL" id="CM009756">
    <property type="protein sequence ID" value="PUZ44135.1"/>
    <property type="molecule type" value="Genomic_DNA"/>
</dbReference>
<accession>A0A2T7CLB8</accession>